<evidence type="ECO:0000313" key="6">
    <source>
        <dbReference type="Proteomes" id="UP001255601"/>
    </source>
</evidence>
<dbReference type="SUPFAM" id="SSF47413">
    <property type="entry name" value="lambda repressor-like DNA-binding domains"/>
    <property type="match status" value="1"/>
</dbReference>
<dbReference type="EMBL" id="JAVIZC010000003">
    <property type="protein sequence ID" value="MDR6103418.1"/>
    <property type="molecule type" value="Genomic_DNA"/>
</dbReference>
<dbReference type="CDD" id="cd01392">
    <property type="entry name" value="HTH_LacI"/>
    <property type="match status" value="1"/>
</dbReference>
<dbReference type="InterPro" id="IPR010982">
    <property type="entry name" value="Lambda_DNA-bd_dom_sf"/>
</dbReference>
<dbReference type="SMART" id="SM00354">
    <property type="entry name" value="HTH_LACI"/>
    <property type="match status" value="1"/>
</dbReference>
<proteinExistence type="predicted"/>
<dbReference type="SUPFAM" id="SSF53822">
    <property type="entry name" value="Periplasmic binding protein-like I"/>
    <property type="match status" value="1"/>
</dbReference>
<dbReference type="CDD" id="cd06307">
    <property type="entry name" value="PBP1_sugar_binding"/>
    <property type="match status" value="1"/>
</dbReference>
<dbReference type="Pfam" id="PF00356">
    <property type="entry name" value="LacI"/>
    <property type="match status" value="1"/>
</dbReference>
<protein>
    <submittedName>
        <fullName evidence="5">LacI family transcriptional regulator</fullName>
    </submittedName>
</protein>
<feature type="domain" description="HTH lacI-type" evidence="4">
    <location>
        <begin position="27"/>
        <end position="81"/>
    </location>
</feature>
<dbReference type="PROSITE" id="PS50932">
    <property type="entry name" value="HTH_LACI_2"/>
    <property type="match status" value="1"/>
</dbReference>
<comment type="caution">
    <text evidence="5">The sequence shown here is derived from an EMBL/GenBank/DDBJ whole genome shotgun (WGS) entry which is preliminary data.</text>
</comment>
<dbReference type="PRINTS" id="PR00036">
    <property type="entry name" value="HTHLACI"/>
</dbReference>
<dbReference type="Proteomes" id="UP001255601">
    <property type="component" value="Unassembled WGS sequence"/>
</dbReference>
<dbReference type="Gene3D" id="1.10.260.40">
    <property type="entry name" value="lambda repressor-like DNA-binding domains"/>
    <property type="match status" value="1"/>
</dbReference>
<reference evidence="5" key="1">
    <citation type="submission" date="2023-08" db="EMBL/GenBank/DDBJ databases">
        <title>Functional and genomic diversity of the sorghum phyllosphere microbiome.</title>
        <authorList>
            <person name="Shade A."/>
        </authorList>
    </citation>
    <scope>NUCLEOTIDE SEQUENCE</scope>
    <source>
        <strain evidence="5">SORGH_AS_0974</strain>
    </source>
</reference>
<keyword evidence="3" id="KW-0804">Transcription</keyword>
<name>A0AAJ2EUA8_9HYPH</name>
<dbReference type="GO" id="GO:0000976">
    <property type="term" value="F:transcription cis-regulatory region binding"/>
    <property type="evidence" value="ECO:0007669"/>
    <property type="project" value="TreeGrafter"/>
</dbReference>
<evidence type="ECO:0000259" key="4">
    <source>
        <dbReference type="PROSITE" id="PS50932"/>
    </source>
</evidence>
<dbReference type="Pfam" id="PF13407">
    <property type="entry name" value="Peripla_BP_4"/>
    <property type="match status" value="1"/>
</dbReference>
<dbReference type="PANTHER" id="PTHR30146">
    <property type="entry name" value="LACI-RELATED TRANSCRIPTIONAL REPRESSOR"/>
    <property type="match status" value="1"/>
</dbReference>
<sequence length="364" mass="39156">MRYVHHFLIYAPQKLLYDVAPGGSMKPTVHDIASKAGVSLATVDRVINLRPGVHQLTRAKVEAAISELGYVRDIAAANLAKGRSYALVFILPNNDNSFMAGLRNEVRCAASRSYVERTSIRIIEVPPFDAAALTQALDVARLEKPSGVAFVAIDSEDVVEATDRLADSGIAVVTLVSDLTGSKRDHFAGVDNAAAGRTAASLMGRFLPKEKAEIAVLAGSMLVKDHRERLAGFEGVIEAEFPHLSIRPVLEGRDDAERVEALVGDTLRDNPTLAGLYSLGAGNRGLIRALKAHDGLRPCVIAHELNDTTAAALRDGTLDAVLNQDAGHEVRSAIRVLKARADGLAVIEAQERIRIDIFLRDNLP</sequence>
<dbReference type="GO" id="GO:0003700">
    <property type="term" value="F:DNA-binding transcription factor activity"/>
    <property type="evidence" value="ECO:0007669"/>
    <property type="project" value="TreeGrafter"/>
</dbReference>
<evidence type="ECO:0000256" key="2">
    <source>
        <dbReference type="ARBA" id="ARBA00023125"/>
    </source>
</evidence>
<dbReference type="InterPro" id="IPR000843">
    <property type="entry name" value="HTH_LacI"/>
</dbReference>
<dbReference type="InterPro" id="IPR025997">
    <property type="entry name" value="SBP_2_dom"/>
</dbReference>
<evidence type="ECO:0000256" key="3">
    <source>
        <dbReference type="ARBA" id="ARBA00023163"/>
    </source>
</evidence>
<gene>
    <name evidence="5" type="ORF">QE369_003615</name>
</gene>
<organism evidence="5 6">
    <name type="scientific">Agrobacterium larrymoorei</name>
    <dbReference type="NCBI Taxonomy" id="160699"/>
    <lineage>
        <taxon>Bacteria</taxon>
        <taxon>Pseudomonadati</taxon>
        <taxon>Pseudomonadota</taxon>
        <taxon>Alphaproteobacteria</taxon>
        <taxon>Hyphomicrobiales</taxon>
        <taxon>Rhizobiaceae</taxon>
        <taxon>Rhizobium/Agrobacterium group</taxon>
        <taxon>Agrobacterium</taxon>
    </lineage>
</organism>
<accession>A0AAJ2EUA8</accession>
<evidence type="ECO:0000256" key="1">
    <source>
        <dbReference type="ARBA" id="ARBA00023015"/>
    </source>
</evidence>
<keyword evidence="1" id="KW-0805">Transcription regulation</keyword>
<keyword evidence="2" id="KW-0238">DNA-binding</keyword>
<dbReference type="PROSITE" id="PS00356">
    <property type="entry name" value="HTH_LACI_1"/>
    <property type="match status" value="1"/>
</dbReference>
<dbReference type="InterPro" id="IPR028082">
    <property type="entry name" value="Peripla_BP_I"/>
</dbReference>
<dbReference type="Gene3D" id="3.40.50.2300">
    <property type="match status" value="2"/>
</dbReference>
<evidence type="ECO:0000313" key="5">
    <source>
        <dbReference type="EMBL" id="MDR6103418.1"/>
    </source>
</evidence>
<dbReference type="PANTHER" id="PTHR30146:SF152">
    <property type="entry name" value="TRANSCRIPTIONAL REGULATORY PROTEIN"/>
    <property type="match status" value="1"/>
</dbReference>
<dbReference type="AlphaFoldDB" id="A0AAJ2EUA8"/>